<dbReference type="EMBL" id="LRPN01000137">
    <property type="protein sequence ID" value="KWZ78710.1"/>
    <property type="molecule type" value="Genomic_DNA"/>
</dbReference>
<dbReference type="AlphaFoldDB" id="A0A133KGQ9"/>
<dbReference type="Gene3D" id="3.40.50.300">
    <property type="entry name" value="P-loop containing nucleotide triphosphate hydrolases"/>
    <property type="match status" value="1"/>
</dbReference>
<reference evidence="3" key="1">
    <citation type="submission" date="2016-01" db="EMBL/GenBank/DDBJ databases">
        <authorList>
            <person name="Mitreva M."/>
            <person name="Pepin K.H."/>
            <person name="Mihindukulasuriya K.A."/>
            <person name="Fulton R."/>
            <person name="Fronick C."/>
            <person name="O'Laughlin M."/>
            <person name="Miner T."/>
            <person name="Herter B."/>
            <person name="Rosa B.A."/>
            <person name="Cordes M."/>
            <person name="Tomlinson C."/>
            <person name="Wollam A."/>
            <person name="Palsikar V.B."/>
            <person name="Mardis E.R."/>
            <person name="Wilson R.K."/>
        </authorList>
    </citation>
    <scope>NUCLEOTIDE SEQUENCE [LARGE SCALE GENOMIC DNA]</scope>
    <source>
        <strain evidence="3">GED7749B</strain>
    </source>
</reference>
<feature type="coiled-coil region" evidence="1">
    <location>
        <begin position="79"/>
        <end position="113"/>
    </location>
</feature>
<evidence type="ECO:0000313" key="2">
    <source>
        <dbReference type="EMBL" id="KWZ78710.1"/>
    </source>
</evidence>
<dbReference type="InterPro" id="IPR027417">
    <property type="entry name" value="P-loop_NTPase"/>
</dbReference>
<keyword evidence="1" id="KW-0175">Coiled coil</keyword>
<name>A0A133KGQ9_HEYCO</name>
<comment type="caution">
    <text evidence="2">The sequence shown here is derived from an EMBL/GenBank/DDBJ whole genome shotgun (WGS) entry which is preliminary data.</text>
</comment>
<accession>A0A133KGQ9</accession>
<sequence>MFDRNKSDFLDLFEAWAGYPAEALGMVSLGNLTPVYFSGQVTGTYSSYHYGPVHAVTNLSLYEVSHSSEAETLWIVENRAILTRIAAEKKEEYERLEKEYQESKILLEHNKQRTAALKEDLETTINMRVLEINKRFAVYMAAYQFQGEISWAQREDKNRRTHFDLYIKARKEGHRGTMEDVSVKARGGRVGKGVSGGEESLSSLLFALALLQNL</sequence>
<evidence type="ECO:0000313" key="3">
    <source>
        <dbReference type="Proteomes" id="UP000070376"/>
    </source>
</evidence>
<protein>
    <submittedName>
        <fullName evidence="2">Uncharacterized protein</fullName>
    </submittedName>
</protein>
<gene>
    <name evidence="2" type="ORF">HMPREF3213_02896</name>
</gene>
<proteinExistence type="predicted"/>
<dbReference type="PATRIC" id="fig|1398.22.peg.2900"/>
<dbReference type="Proteomes" id="UP000070376">
    <property type="component" value="Unassembled WGS sequence"/>
</dbReference>
<organism evidence="2 3">
    <name type="scientific">Heyndrickxia coagulans</name>
    <name type="common">Weizmannia coagulans</name>
    <dbReference type="NCBI Taxonomy" id="1398"/>
    <lineage>
        <taxon>Bacteria</taxon>
        <taxon>Bacillati</taxon>
        <taxon>Bacillota</taxon>
        <taxon>Bacilli</taxon>
        <taxon>Bacillales</taxon>
        <taxon>Bacillaceae</taxon>
        <taxon>Heyndrickxia</taxon>
    </lineage>
</organism>
<evidence type="ECO:0000256" key="1">
    <source>
        <dbReference type="SAM" id="Coils"/>
    </source>
</evidence>